<protein>
    <submittedName>
        <fullName evidence="1">Uncharacterized protein</fullName>
    </submittedName>
</protein>
<accession>A0A7J7G5Z9</accession>
<comment type="caution">
    <text evidence="1">The sequence shown here is derived from an EMBL/GenBank/DDBJ whole genome shotgun (WGS) entry which is preliminary data.</text>
</comment>
<dbReference type="EMBL" id="JACBKZ010000013">
    <property type="protein sequence ID" value="KAF5935391.1"/>
    <property type="molecule type" value="Genomic_DNA"/>
</dbReference>
<name>A0A7J7G5Z9_CAMSI</name>
<reference evidence="1 2" key="2">
    <citation type="submission" date="2020-07" db="EMBL/GenBank/DDBJ databases">
        <title>Genome assembly of wild tea tree DASZ reveals pedigree and selection history of tea varieties.</title>
        <authorList>
            <person name="Zhang W."/>
        </authorList>
    </citation>
    <scope>NUCLEOTIDE SEQUENCE [LARGE SCALE GENOMIC DNA]</scope>
    <source>
        <strain evidence="2">cv. G240</strain>
        <tissue evidence="1">Leaf</tissue>
    </source>
</reference>
<evidence type="ECO:0000313" key="2">
    <source>
        <dbReference type="Proteomes" id="UP000593564"/>
    </source>
</evidence>
<organism evidence="1 2">
    <name type="scientific">Camellia sinensis</name>
    <name type="common">Tea plant</name>
    <name type="synonym">Thea sinensis</name>
    <dbReference type="NCBI Taxonomy" id="4442"/>
    <lineage>
        <taxon>Eukaryota</taxon>
        <taxon>Viridiplantae</taxon>
        <taxon>Streptophyta</taxon>
        <taxon>Embryophyta</taxon>
        <taxon>Tracheophyta</taxon>
        <taxon>Spermatophyta</taxon>
        <taxon>Magnoliopsida</taxon>
        <taxon>eudicotyledons</taxon>
        <taxon>Gunneridae</taxon>
        <taxon>Pentapetalae</taxon>
        <taxon>asterids</taxon>
        <taxon>Ericales</taxon>
        <taxon>Theaceae</taxon>
        <taxon>Camellia</taxon>
    </lineage>
</organism>
<reference evidence="2" key="1">
    <citation type="journal article" date="2020" name="Nat. Commun.">
        <title>Genome assembly of wild tea tree DASZ reveals pedigree and selection history of tea varieties.</title>
        <authorList>
            <person name="Zhang W."/>
            <person name="Zhang Y."/>
            <person name="Qiu H."/>
            <person name="Guo Y."/>
            <person name="Wan H."/>
            <person name="Zhang X."/>
            <person name="Scossa F."/>
            <person name="Alseekh S."/>
            <person name="Zhang Q."/>
            <person name="Wang P."/>
            <person name="Xu L."/>
            <person name="Schmidt M.H."/>
            <person name="Jia X."/>
            <person name="Li D."/>
            <person name="Zhu A."/>
            <person name="Guo F."/>
            <person name="Chen W."/>
            <person name="Ni D."/>
            <person name="Usadel B."/>
            <person name="Fernie A.R."/>
            <person name="Wen W."/>
        </authorList>
    </citation>
    <scope>NUCLEOTIDE SEQUENCE [LARGE SCALE GENOMIC DNA]</scope>
    <source>
        <strain evidence="2">cv. G240</strain>
    </source>
</reference>
<dbReference type="Proteomes" id="UP000593564">
    <property type="component" value="Unassembled WGS sequence"/>
</dbReference>
<evidence type="ECO:0000313" key="1">
    <source>
        <dbReference type="EMBL" id="KAF5935391.1"/>
    </source>
</evidence>
<proteinExistence type="predicted"/>
<keyword evidence="2" id="KW-1185">Reference proteome</keyword>
<sequence length="75" mass="8601">MACNQVALLREQLIICNQVFVSAGVRLASEQCLPIMRERDVESIVTLINEFGVFLNRFVRMLQCCWNNQIGRNGK</sequence>
<gene>
    <name evidence="1" type="ORF">HYC85_026520</name>
</gene>
<dbReference type="AlphaFoldDB" id="A0A7J7G5Z9"/>